<dbReference type="AlphaFoldDB" id="A0A131YCI8"/>
<evidence type="ECO:0000313" key="1">
    <source>
        <dbReference type="EMBL" id="JAP76160.1"/>
    </source>
</evidence>
<name>A0A131YCI8_RHIAP</name>
<proteinExistence type="predicted"/>
<sequence>MRQRRRFLSLFRLLTSLPAAVMFCHTFRPLCDAVAGDFSLLLFFFGDVRKWCTARVRLLFLYPRKTDRLNLYSFQKKYIYRERRTQVMTSTWRSANASFYLYSVWPFCLRERV</sequence>
<reference evidence="1" key="1">
    <citation type="journal article" date="2016" name="Ticks Tick Borne Dis.">
        <title>De novo assembly and annotation of the salivary gland transcriptome of Rhipicephalus appendiculatus male and female ticks during blood feeding.</title>
        <authorList>
            <person name="de Castro M.H."/>
            <person name="de Klerk D."/>
            <person name="Pienaar R."/>
            <person name="Latif A.A."/>
            <person name="Rees D.J."/>
            <person name="Mans B.J."/>
        </authorList>
    </citation>
    <scope>NUCLEOTIDE SEQUENCE</scope>
    <source>
        <tissue evidence="1">Salivary glands</tissue>
    </source>
</reference>
<dbReference type="EMBL" id="GEDV01012397">
    <property type="protein sequence ID" value="JAP76160.1"/>
    <property type="molecule type" value="Transcribed_RNA"/>
</dbReference>
<accession>A0A131YCI8</accession>
<organism evidence="1">
    <name type="scientific">Rhipicephalus appendiculatus</name>
    <name type="common">Brown ear tick</name>
    <dbReference type="NCBI Taxonomy" id="34631"/>
    <lineage>
        <taxon>Eukaryota</taxon>
        <taxon>Metazoa</taxon>
        <taxon>Ecdysozoa</taxon>
        <taxon>Arthropoda</taxon>
        <taxon>Chelicerata</taxon>
        <taxon>Arachnida</taxon>
        <taxon>Acari</taxon>
        <taxon>Parasitiformes</taxon>
        <taxon>Ixodida</taxon>
        <taxon>Ixodoidea</taxon>
        <taxon>Ixodidae</taxon>
        <taxon>Rhipicephalinae</taxon>
        <taxon>Rhipicephalus</taxon>
        <taxon>Rhipicephalus</taxon>
    </lineage>
</organism>
<protein>
    <submittedName>
        <fullName evidence="1">Uncharacterized protein</fullName>
    </submittedName>
</protein>